<evidence type="ECO:0000256" key="2">
    <source>
        <dbReference type="ARBA" id="ARBA00004922"/>
    </source>
</evidence>
<dbReference type="GO" id="GO:0008375">
    <property type="term" value="F:acetylglucosaminyltransferase activity"/>
    <property type="evidence" value="ECO:0007669"/>
    <property type="project" value="TreeGrafter"/>
</dbReference>
<evidence type="ECO:0000256" key="10">
    <source>
        <dbReference type="ARBA" id="ARBA00038150"/>
    </source>
</evidence>
<dbReference type="Pfam" id="PF02485">
    <property type="entry name" value="Branch"/>
    <property type="match status" value="1"/>
</dbReference>
<dbReference type="Proteomes" id="UP000005408">
    <property type="component" value="Unassembled WGS sequence"/>
</dbReference>
<keyword evidence="8 11" id="KW-0472">Membrane</keyword>
<evidence type="ECO:0000313" key="13">
    <source>
        <dbReference type="Proteomes" id="UP000005408"/>
    </source>
</evidence>
<keyword evidence="13" id="KW-1185">Reference proteome</keyword>
<comment type="similarity">
    <text evidence="10">Belongs to the glycosyltransferase 14 family.</text>
</comment>
<dbReference type="OrthoDB" id="2019572at2759"/>
<dbReference type="EnsemblMetazoa" id="G27568.4">
    <property type="protein sequence ID" value="G27568.4:cds"/>
    <property type="gene ID" value="G27568"/>
</dbReference>
<evidence type="ECO:0000256" key="6">
    <source>
        <dbReference type="ARBA" id="ARBA00022968"/>
    </source>
</evidence>
<evidence type="ECO:0000256" key="9">
    <source>
        <dbReference type="ARBA" id="ARBA00023180"/>
    </source>
</evidence>
<reference evidence="12" key="1">
    <citation type="submission" date="2022-08" db="UniProtKB">
        <authorList>
            <consortium name="EnsemblMetazoa"/>
        </authorList>
    </citation>
    <scope>IDENTIFICATION</scope>
    <source>
        <strain evidence="12">05x7-T-G4-1.051#20</strain>
    </source>
</reference>
<protein>
    <recommendedName>
        <fullName evidence="14">Beta-1,3-galactosyl-O-glycosyl-glycoprotein beta-1,6-N-acetylglucosaminyltransferase</fullName>
    </recommendedName>
</protein>
<evidence type="ECO:0000256" key="8">
    <source>
        <dbReference type="ARBA" id="ARBA00023136"/>
    </source>
</evidence>
<proteinExistence type="inferred from homology"/>
<name>A0A8W8LE25_MAGGI</name>
<dbReference type="AlphaFoldDB" id="A0A8W8LE25"/>
<keyword evidence="7 11" id="KW-1133">Transmembrane helix</keyword>
<evidence type="ECO:0000256" key="5">
    <source>
        <dbReference type="ARBA" id="ARBA00022692"/>
    </source>
</evidence>
<evidence type="ECO:0008006" key="14">
    <source>
        <dbReference type="Google" id="ProtNLM"/>
    </source>
</evidence>
<comment type="pathway">
    <text evidence="2">Protein modification; protein glycosylation.</text>
</comment>
<keyword evidence="4" id="KW-0808">Transferase</keyword>
<feature type="transmembrane region" description="Helical" evidence="11">
    <location>
        <begin position="12"/>
        <end position="29"/>
    </location>
</feature>
<dbReference type="GO" id="GO:0016020">
    <property type="term" value="C:membrane"/>
    <property type="evidence" value="ECO:0007669"/>
    <property type="project" value="UniProtKB-SubCell"/>
</dbReference>
<accession>A0A8W8LE25</accession>
<keyword evidence="9" id="KW-0325">Glycoprotein</keyword>
<keyword evidence="5 11" id="KW-0812">Transmembrane</keyword>
<organism evidence="12 13">
    <name type="scientific">Magallana gigas</name>
    <name type="common">Pacific oyster</name>
    <name type="synonym">Crassostrea gigas</name>
    <dbReference type="NCBI Taxonomy" id="29159"/>
    <lineage>
        <taxon>Eukaryota</taxon>
        <taxon>Metazoa</taxon>
        <taxon>Spiralia</taxon>
        <taxon>Lophotrochozoa</taxon>
        <taxon>Mollusca</taxon>
        <taxon>Bivalvia</taxon>
        <taxon>Autobranchia</taxon>
        <taxon>Pteriomorphia</taxon>
        <taxon>Ostreida</taxon>
        <taxon>Ostreoidea</taxon>
        <taxon>Ostreidae</taxon>
        <taxon>Magallana</taxon>
    </lineage>
</organism>
<comment type="subcellular location">
    <subcellularLocation>
        <location evidence="1">Membrane</location>
        <topology evidence="1">Single-pass type II membrane protein</topology>
    </subcellularLocation>
</comment>
<evidence type="ECO:0000313" key="12">
    <source>
        <dbReference type="EnsemblMetazoa" id="G27568.4:cds"/>
    </source>
</evidence>
<dbReference type="EnsemblMetazoa" id="G27568.3">
    <property type="protein sequence ID" value="G27568.3:cds"/>
    <property type="gene ID" value="G27568"/>
</dbReference>
<dbReference type="OMA" id="THRACET"/>
<dbReference type="EnsemblMetazoa" id="G27568.2">
    <property type="protein sequence ID" value="G27568.2:cds"/>
    <property type="gene ID" value="G27568"/>
</dbReference>
<evidence type="ECO:0000256" key="4">
    <source>
        <dbReference type="ARBA" id="ARBA00022679"/>
    </source>
</evidence>
<evidence type="ECO:0000256" key="1">
    <source>
        <dbReference type="ARBA" id="ARBA00004606"/>
    </source>
</evidence>
<evidence type="ECO:0000256" key="7">
    <source>
        <dbReference type="ARBA" id="ARBA00022989"/>
    </source>
</evidence>
<dbReference type="PANTHER" id="PTHR19297">
    <property type="entry name" value="GLYCOSYLTRANSFERASE 14 FAMILY MEMBER"/>
    <property type="match status" value="1"/>
</dbReference>
<evidence type="ECO:0000256" key="3">
    <source>
        <dbReference type="ARBA" id="ARBA00022676"/>
    </source>
</evidence>
<dbReference type="PANTHER" id="PTHR19297:SF185">
    <property type="entry name" value="BETA-1,3-GALACTOSYL-O-GLYCOSYL-GLYCOPROTEIN BETA-1,6-N-ACETYLGLUCOSAMINYLTRANSFERASE 3"/>
    <property type="match status" value="1"/>
</dbReference>
<sequence length="515" mass="59879">MRTSSKTLRKLFTICFILVTLLLGIHVWISNDATEAAKTQEPYQFLAKDLKYNKNSTLTLHGAFKNRINSDIILEIDNISSVIKDIIHDYEGRKASQRALLMTQREKFGASAPKNATLVSYSPLYRSSERNVTQPQQLSFLGKQRHNLENVNCRLLFEGDTNEVAKAKRLSKSFPKSDPGKTFASQTRNCSAFVHSRGYMMDSLTEEENNFPLAYGIMVYKSPEQFEILLRAIYRPQNIYCVHVDKKTTSVVFKEFESIAHCFPNVFLASTRIAVHWGYVSVLTQELVCMKDLLKYKKWKYFINLTGQEFPLRTNYELVKILKIYNGANDLEGTVQRANKVRWLAAGPPPHQIHPVKGSVHITANRDFVDYVINNPVAKDFLNWSRKVAVPDETFFASLNHNPHLRIPGTYKGEPETDREEKPFLTRFKNWGTGVFNWPCYGRRVRQICIFGIGDLPLLARRPEFFANKFYLYYQTYALQCMEELHFNRTRDEYLQRLDFQTDYYENLEFIKHVV</sequence>
<keyword evidence="3" id="KW-0328">Glycosyltransferase</keyword>
<dbReference type="InterPro" id="IPR003406">
    <property type="entry name" value="Glyco_trans_14"/>
</dbReference>
<keyword evidence="6" id="KW-0735">Signal-anchor</keyword>
<evidence type="ECO:0000256" key="11">
    <source>
        <dbReference type="SAM" id="Phobius"/>
    </source>
</evidence>